<dbReference type="OrthoDB" id="2294419at2"/>
<comment type="caution">
    <text evidence="2">The sequence shown here is derived from an EMBL/GenBank/DDBJ whole genome shotgun (WGS) entry which is preliminary data.</text>
</comment>
<evidence type="ECO:0000256" key="1">
    <source>
        <dbReference type="SAM" id="SignalP"/>
    </source>
</evidence>
<feature type="signal peptide" evidence="1">
    <location>
        <begin position="1"/>
        <end position="22"/>
    </location>
</feature>
<evidence type="ECO:0000313" key="3">
    <source>
        <dbReference type="Proteomes" id="UP000371423"/>
    </source>
</evidence>
<dbReference type="RefSeq" id="WP_153522811.1">
    <property type="nucleotide sequence ID" value="NZ_VDFO01000065.1"/>
</dbReference>
<organism evidence="2 3">
    <name type="scientific">Companilactobacillus halodurans</name>
    <dbReference type="NCBI Taxonomy" id="2584183"/>
    <lineage>
        <taxon>Bacteria</taxon>
        <taxon>Bacillati</taxon>
        <taxon>Bacillota</taxon>
        <taxon>Bacilli</taxon>
        <taxon>Lactobacillales</taxon>
        <taxon>Lactobacillaceae</taxon>
        <taxon>Companilactobacillus</taxon>
    </lineage>
</organism>
<reference evidence="2 3" key="1">
    <citation type="journal article" date="2019" name="Syst. Appl. Microbiol.">
        <title>Polyphasic characterization of two novel Lactobacillus spp. isolated from blown salami packages: Description of Lactobacillus halodurans sp. nov. and Lactobacillus salsicarnum sp. nov.</title>
        <authorList>
            <person name="Schuster J.A."/>
            <person name="Klingl A."/>
            <person name="Vogel R.F."/>
            <person name="Ehrmann M.A."/>
        </authorList>
    </citation>
    <scope>NUCLEOTIDE SEQUENCE [LARGE SCALE GENOMIC DNA]</scope>
    <source>
        <strain evidence="2 3">TMW 1.1920</strain>
    </source>
</reference>
<feature type="chain" id="PRO_5038974125" description="Surface layer protein A domain-containing protein" evidence="1">
    <location>
        <begin position="23"/>
        <end position="504"/>
    </location>
</feature>
<keyword evidence="1" id="KW-0732">Signal</keyword>
<dbReference type="AlphaFoldDB" id="A0A5P0ZZQ1"/>
<evidence type="ECO:0000313" key="2">
    <source>
        <dbReference type="EMBL" id="MQS98566.1"/>
    </source>
</evidence>
<name>A0A5P0ZZQ1_9LACO</name>
<dbReference type="Proteomes" id="UP000371423">
    <property type="component" value="Unassembled WGS sequence"/>
</dbReference>
<evidence type="ECO:0008006" key="4">
    <source>
        <dbReference type="Google" id="ProtNLM"/>
    </source>
</evidence>
<protein>
    <recommendedName>
        <fullName evidence="4">Surface layer protein A domain-containing protein</fullName>
    </recommendedName>
</protein>
<accession>A0A5P0ZZQ1</accession>
<keyword evidence="3" id="KW-1185">Reference proteome</keyword>
<dbReference type="EMBL" id="VDFO01000065">
    <property type="protein sequence ID" value="MQS98566.1"/>
    <property type="molecule type" value="Genomic_DNA"/>
</dbReference>
<sequence>MKKNIKYAGIAAATLLAVAPIAAPVVSNATTVQATTDPATTDPAETEVAYTTADGATDYLGQFRDKTYSTSDTIGTFKLVQGTTYGTNLSTTPTDVFGDSLIKQSKVNSADDTSFADATNPATITSVQAYLSGSKTALSVGDVNKNLSLGNAVTFDIAYSYKTSASSAATTGTKTITFTPATTTTSSTTKAAVTYTTPISVEANSNPVATKLDSSVSNVSIKDQTGAELVGNADQVLSVSPASRYYTTLKDAEKNDRTTGVATIGTDGFAADTTYYQNIVVTSVKSSTLDNYLENQLEDSSDGSYTINGVTYANTNNGTIAAASGDSGATITLTRAINAGSAEAADWTTTANKGVVTTKNDAAYYTLKDDNNDTITNRALAKNTDWATDQKRTNSNGDVQYRVATGEWIDADDVTFSDGSNSGSTTGEYTDVQNINGKVTLDGPSSFIYVLYNDNGEAVTGRMVAGNSEWYTDKKATNASGDTVYRVATGEWVQAGSGVHYSAY</sequence>
<proteinExistence type="predicted"/>
<gene>
    <name evidence="2" type="ORF">FHL05_11955</name>
</gene>